<reference evidence="2 3" key="1">
    <citation type="submission" date="2020-08" db="EMBL/GenBank/DDBJ databases">
        <title>Genomic Encyclopedia of Type Strains, Phase IV (KMG-V): Genome sequencing to study the core and pangenomes of soil and plant-associated prokaryotes.</title>
        <authorList>
            <person name="Whitman W."/>
        </authorList>
    </citation>
    <scope>NUCLEOTIDE SEQUENCE [LARGE SCALE GENOMIC DNA]</scope>
    <source>
        <strain evidence="2 3">SRMrh-85</strain>
    </source>
</reference>
<dbReference type="PANTHER" id="PTHR43179">
    <property type="entry name" value="RHAMNOSYLTRANSFERASE WBBL"/>
    <property type="match status" value="1"/>
</dbReference>
<dbReference type="PANTHER" id="PTHR43179:SF10">
    <property type="entry name" value="GLYCOSYL TRANSFERASE"/>
    <property type="match status" value="1"/>
</dbReference>
<evidence type="ECO:0000313" key="2">
    <source>
        <dbReference type="EMBL" id="MBB2932685.1"/>
    </source>
</evidence>
<dbReference type="CDD" id="cd04186">
    <property type="entry name" value="GT_2_like_c"/>
    <property type="match status" value="1"/>
</dbReference>
<dbReference type="Pfam" id="PF00535">
    <property type="entry name" value="Glycos_transf_2"/>
    <property type="match status" value="1"/>
</dbReference>
<organism evidence="2 3">
    <name type="scientific">Paraburkholderia silvatlantica</name>
    <dbReference type="NCBI Taxonomy" id="321895"/>
    <lineage>
        <taxon>Bacteria</taxon>
        <taxon>Pseudomonadati</taxon>
        <taxon>Pseudomonadota</taxon>
        <taxon>Betaproteobacteria</taxon>
        <taxon>Burkholderiales</taxon>
        <taxon>Burkholderiaceae</taxon>
        <taxon>Paraburkholderia</taxon>
    </lineage>
</organism>
<dbReference type="Proteomes" id="UP000533533">
    <property type="component" value="Unassembled WGS sequence"/>
</dbReference>
<dbReference type="EMBL" id="JACHVZ010000031">
    <property type="protein sequence ID" value="MBB2932685.1"/>
    <property type="molecule type" value="Genomic_DNA"/>
</dbReference>
<evidence type="ECO:0000313" key="3">
    <source>
        <dbReference type="Proteomes" id="UP000533533"/>
    </source>
</evidence>
<dbReference type="InterPro" id="IPR029044">
    <property type="entry name" value="Nucleotide-diphossugar_trans"/>
</dbReference>
<protein>
    <recommendedName>
        <fullName evidence="1">Glycosyltransferase 2-like domain-containing protein</fullName>
    </recommendedName>
</protein>
<dbReference type="Gene3D" id="3.90.550.10">
    <property type="entry name" value="Spore Coat Polysaccharide Biosynthesis Protein SpsA, Chain A"/>
    <property type="match status" value="1"/>
</dbReference>
<accession>A0ABR6G100</accession>
<gene>
    <name evidence="2" type="ORF">FHX59_007173</name>
</gene>
<evidence type="ECO:0000259" key="1">
    <source>
        <dbReference type="Pfam" id="PF00535"/>
    </source>
</evidence>
<sequence length="314" mass="34739">MVAEDGHFQQTRWFQSTPFNRTASNDAESSRFQMTVSAVSSMDHGVVSVSVVVFHPDQQLLARTFASLAQAGAALAHSAPGMSIHLYLVDNGGMPEMRASLAALSQAGIACTVLAGHGNVGYGRGHNLAIERASSRYHLVLNPDVDIDSSALAEAVTFLEAHPEAGLLTPAIVDDAGQLQYLCRQYPTLIDLFVRGFLPRAARRPFEARLARYEMRAQINERDTIWDPPIVSGCFMLFRTSVLKTLAGFDARYFLYFEDYDLSLRAHDVARVVYAPSVRVLHHGGGASRKGLAHIRMFLASAFKFYNRFGWKWL</sequence>
<feature type="domain" description="Glycosyltransferase 2-like" evidence="1">
    <location>
        <begin position="51"/>
        <end position="245"/>
    </location>
</feature>
<dbReference type="SUPFAM" id="SSF53448">
    <property type="entry name" value="Nucleotide-diphospho-sugar transferases"/>
    <property type="match status" value="1"/>
</dbReference>
<dbReference type="InterPro" id="IPR001173">
    <property type="entry name" value="Glyco_trans_2-like"/>
</dbReference>
<proteinExistence type="predicted"/>
<name>A0ABR6G100_9BURK</name>
<comment type="caution">
    <text evidence="2">The sequence shown here is derived from an EMBL/GenBank/DDBJ whole genome shotgun (WGS) entry which is preliminary data.</text>
</comment>
<keyword evidence="3" id="KW-1185">Reference proteome</keyword>